<evidence type="ECO:0000256" key="1">
    <source>
        <dbReference type="ARBA" id="ARBA00022801"/>
    </source>
</evidence>
<evidence type="ECO:0000256" key="5">
    <source>
        <dbReference type="ARBA" id="ARBA00032596"/>
    </source>
</evidence>
<dbReference type="Pfam" id="PF00326">
    <property type="entry name" value="Peptidase_S9"/>
    <property type="match status" value="1"/>
</dbReference>
<evidence type="ECO:0000256" key="3">
    <source>
        <dbReference type="ARBA" id="ARBA00022990"/>
    </source>
</evidence>
<dbReference type="GO" id="GO:0006508">
    <property type="term" value="P:proteolysis"/>
    <property type="evidence" value="ECO:0007669"/>
    <property type="project" value="InterPro"/>
</dbReference>
<sequence>MRQWRVWIAFFALAAASSAQAAESDIADLLSVPQPEGLVAAADAPTIAWVSNERGVRNVWVARAPEFAPRKLTAYTEDDGQTLGPLQLSADGRWVAYARGSAPDAGGNSNNPTSDPDGVEQAVWIVASDGAAAPQRLAAGRAAMFAPGGTALIVQGKSVGCFAVPGAKAPAWCIESLLKTRGANSAAAFSPDGTRLAFVSNRGDHNFIGVLDLAQRTVRWLAPDLNRDSAPVWSPDGRRIAFVRIAGSRNDEVFNLGQMMPFEIWTADASSGEGRRLFRSGAKAGGYAQFAVDAPVRWSKDGQVLFSSEENGWLHWYSIPAEGGAAAELSRGDCEAETAALAGDGTLLFSGNCDDIDRRQIFAVAARGGEQKRLTPADAIATDPQAVAGDRWLAFRHADARQPTAIAVMPRAGGEPRRIFPAQLPASFPQDALVEPKAVRFRAADGQELHGQLFLPPARKSGKRPALVYVHGGPIRQMLLGWHPMNYYYADYANNQWLAQQGFVVLALNYRAGTGYGQAFRNAAGQGPRGASEYQDVLAAHEYLSGLAEVDPQRIGIYGGSYGGYLTALALARDSASFAAGVDRHGVHNWKESAKGGDNSGLWGLQPDELDLAFRSSPVASLDGWRSPVLIAHGDDDHAVLFRHSTDLVARLRDRGVAVETLAIPDEDHFFLRYATWVQVHRRTMEFFRRRLGP</sequence>
<dbReference type="InterPro" id="IPR029058">
    <property type="entry name" value="AB_hydrolase_fold"/>
</dbReference>
<dbReference type="PROSITE" id="PS00708">
    <property type="entry name" value="PRO_ENDOPEP_SER"/>
    <property type="match status" value="1"/>
</dbReference>
<dbReference type="OrthoDB" id="4269629at2"/>
<evidence type="ECO:0000256" key="7">
    <source>
        <dbReference type="SAM" id="SignalP"/>
    </source>
</evidence>
<name>A0A4V5ZR50_9GAMM</name>
<reference evidence="9 10" key="1">
    <citation type="submission" date="2019-04" db="EMBL/GenBank/DDBJ databases">
        <title>Reference strain of H23.</title>
        <authorList>
            <person name="Luo X."/>
        </authorList>
    </citation>
    <scope>NUCLEOTIDE SEQUENCE [LARGE SCALE GENOMIC DNA]</scope>
    <source>
        <strain evidence="9 10">H23</strain>
    </source>
</reference>
<keyword evidence="2" id="KW-0720">Serine protease</keyword>
<dbReference type="PANTHER" id="PTHR42776:SF27">
    <property type="entry name" value="DIPEPTIDYL PEPTIDASE FAMILY MEMBER 6"/>
    <property type="match status" value="1"/>
</dbReference>
<keyword evidence="7" id="KW-0732">Signal</keyword>
<dbReference type="SUPFAM" id="SSF53474">
    <property type="entry name" value="alpha/beta-Hydrolases"/>
    <property type="match status" value="1"/>
</dbReference>
<dbReference type="Proteomes" id="UP000308707">
    <property type="component" value="Unassembled WGS sequence"/>
</dbReference>
<dbReference type="AlphaFoldDB" id="A0A4V5ZR50"/>
<evidence type="ECO:0000313" key="10">
    <source>
        <dbReference type="Proteomes" id="UP000308707"/>
    </source>
</evidence>
<dbReference type="InterPro" id="IPR001375">
    <property type="entry name" value="Peptidase_S9_cat"/>
</dbReference>
<gene>
    <name evidence="9" type="ORF">FCE95_05880</name>
</gene>
<feature type="signal peptide" evidence="7">
    <location>
        <begin position="1"/>
        <end position="21"/>
    </location>
</feature>
<protein>
    <recommendedName>
        <fullName evidence="5">Acyl-peptide hydrolase</fullName>
    </recommendedName>
    <alternativeName>
        <fullName evidence="4">Acylaminoacyl-peptidase</fullName>
    </alternativeName>
</protein>
<keyword evidence="10" id="KW-1185">Reference proteome</keyword>
<organism evidence="9 10">
    <name type="scientific">Luteimonas gilva</name>
    <dbReference type="NCBI Taxonomy" id="2572684"/>
    <lineage>
        <taxon>Bacteria</taxon>
        <taxon>Pseudomonadati</taxon>
        <taxon>Pseudomonadota</taxon>
        <taxon>Gammaproteobacteria</taxon>
        <taxon>Lysobacterales</taxon>
        <taxon>Lysobacteraceae</taxon>
        <taxon>Luteimonas</taxon>
    </lineage>
</organism>
<dbReference type="SUPFAM" id="SSF82171">
    <property type="entry name" value="DPP6 N-terminal domain-like"/>
    <property type="match status" value="1"/>
</dbReference>
<keyword evidence="2" id="KW-0645">Protease</keyword>
<dbReference type="GO" id="GO:0004252">
    <property type="term" value="F:serine-type endopeptidase activity"/>
    <property type="evidence" value="ECO:0007669"/>
    <property type="project" value="InterPro"/>
</dbReference>
<dbReference type="Pfam" id="PF07676">
    <property type="entry name" value="PD40"/>
    <property type="match status" value="2"/>
</dbReference>
<dbReference type="PANTHER" id="PTHR42776">
    <property type="entry name" value="SERINE PEPTIDASE S9 FAMILY MEMBER"/>
    <property type="match status" value="1"/>
</dbReference>
<evidence type="ECO:0000259" key="8">
    <source>
        <dbReference type="Pfam" id="PF00326"/>
    </source>
</evidence>
<evidence type="ECO:0000256" key="6">
    <source>
        <dbReference type="ARBA" id="ARBA00045885"/>
    </source>
</evidence>
<keyword evidence="1" id="KW-0378">Hydrolase</keyword>
<dbReference type="InterPro" id="IPR002471">
    <property type="entry name" value="Pept_S9_AS"/>
</dbReference>
<dbReference type="InterPro" id="IPR011659">
    <property type="entry name" value="WD40"/>
</dbReference>
<evidence type="ECO:0000256" key="4">
    <source>
        <dbReference type="ARBA" id="ARBA00032284"/>
    </source>
</evidence>
<dbReference type="RefSeq" id="WP_137266009.1">
    <property type="nucleotide sequence ID" value="NZ_SZUA01000001.1"/>
</dbReference>
<feature type="chain" id="PRO_5020561471" description="Acyl-peptide hydrolase" evidence="7">
    <location>
        <begin position="22"/>
        <end position="694"/>
    </location>
</feature>
<dbReference type="Gene3D" id="2.120.10.30">
    <property type="entry name" value="TolB, C-terminal domain"/>
    <property type="match status" value="3"/>
</dbReference>
<evidence type="ECO:0000256" key="2">
    <source>
        <dbReference type="ARBA" id="ARBA00022825"/>
    </source>
</evidence>
<dbReference type="Gene3D" id="3.40.50.1820">
    <property type="entry name" value="alpha/beta hydrolase"/>
    <property type="match status" value="1"/>
</dbReference>
<feature type="domain" description="Peptidase S9 prolyl oligopeptidase catalytic" evidence="8">
    <location>
        <begin position="493"/>
        <end position="693"/>
    </location>
</feature>
<comment type="function">
    <text evidence="6">This enzyme catalyzes the hydrolysis of the N-terminal peptide bond of an N-acetylated peptide to generate an N-acetylated amino acid and a peptide with a free N-terminus. It preferentially cleaves off Ac-Ala, Ac-Met and Ac-Ser. Also, involved in the degradation of oxidized and glycated proteins.</text>
</comment>
<comment type="caution">
    <text evidence="9">The sequence shown here is derived from an EMBL/GenBank/DDBJ whole genome shotgun (WGS) entry which is preliminary data.</text>
</comment>
<evidence type="ECO:0000313" key="9">
    <source>
        <dbReference type="EMBL" id="TKR33803.1"/>
    </source>
</evidence>
<proteinExistence type="predicted"/>
<dbReference type="EMBL" id="SZUA01000001">
    <property type="protein sequence ID" value="TKR33803.1"/>
    <property type="molecule type" value="Genomic_DNA"/>
</dbReference>
<dbReference type="InterPro" id="IPR011042">
    <property type="entry name" value="6-blade_b-propeller_TolB-like"/>
</dbReference>
<accession>A0A4V5ZR50</accession>
<keyword evidence="3" id="KW-0007">Acetylation</keyword>